<keyword evidence="1" id="KW-1133">Transmembrane helix</keyword>
<evidence type="ECO:0000256" key="1">
    <source>
        <dbReference type="SAM" id="Phobius"/>
    </source>
</evidence>
<reference evidence="2 3" key="1">
    <citation type="submission" date="2019-06" db="EMBL/GenBank/DDBJ databases">
        <title>Wine fermentation using esterase from Monascus purpureus.</title>
        <authorList>
            <person name="Geng C."/>
            <person name="Zhang Y."/>
        </authorList>
    </citation>
    <scope>NUCLEOTIDE SEQUENCE [LARGE SCALE GENOMIC DNA]</scope>
    <source>
        <strain evidence="2">HQ1</strain>
    </source>
</reference>
<dbReference type="EMBL" id="VIFY01000158">
    <property type="protein sequence ID" value="TQB69335.1"/>
    <property type="molecule type" value="Genomic_DNA"/>
</dbReference>
<comment type="caution">
    <text evidence="2">The sequence shown here is derived from an EMBL/GenBank/DDBJ whole genome shotgun (WGS) entry which is preliminary data.</text>
</comment>
<feature type="transmembrane region" description="Helical" evidence="1">
    <location>
        <begin position="62"/>
        <end position="81"/>
    </location>
</feature>
<dbReference type="Proteomes" id="UP000319663">
    <property type="component" value="Unassembled WGS sequence"/>
</dbReference>
<evidence type="ECO:0000313" key="3">
    <source>
        <dbReference type="Proteomes" id="UP000319663"/>
    </source>
</evidence>
<organism evidence="2 3">
    <name type="scientific">Monascus purpureus</name>
    <name type="common">Red mold</name>
    <name type="synonym">Monascus anka</name>
    <dbReference type="NCBI Taxonomy" id="5098"/>
    <lineage>
        <taxon>Eukaryota</taxon>
        <taxon>Fungi</taxon>
        <taxon>Dikarya</taxon>
        <taxon>Ascomycota</taxon>
        <taxon>Pezizomycotina</taxon>
        <taxon>Eurotiomycetes</taxon>
        <taxon>Eurotiomycetidae</taxon>
        <taxon>Eurotiales</taxon>
        <taxon>Aspergillaceae</taxon>
        <taxon>Monascus</taxon>
    </lineage>
</organism>
<name>A0A507QQ50_MONPU</name>
<proteinExistence type="predicted"/>
<evidence type="ECO:0000313" key="2">
    <source>
        <dbReference type="EMBL" id="TQB69335.1"/>
    </source>
</evidence>
<protein>
    <submittedName>
        <fullName evidence="2">Uncharacterized protein</fullName>
    </submittedName>
</protein>
<accession>A0A507QQ50</accession>
<keyword evidence="1" id="KW-0812">Transmembrane</keyword>
<keyword evidence="1" id="KW-0472">Membrane</keyword>
<dbReference type="STRING" id="5098.A0A507QQ50"/>
<gene>
    <name evidence="2" type="ORF">MPDQ_001955</name>
</gene>
<sequence length="221" mass="24719">MSTMDPDTTPGMQPPDGQTSHFHAPWNSLQIGTFIAFGITYFLATVFLGLRYYQAFKLIKEIEVDLVIITIAYGVSVTYFWTMCHHLLNSPPTIRHPPRQDARHNLYRSHPGRVVIVEINLAIICPCAMRFKRPVATYLPGLSLFSSRSHSAAGKTTYSSSVNRFRLDHSQHSYQLHSVQKGNTGPFSDSNGISIHRSFKVDVKGTDRHTGDGESADKILA</sequence>
<dbReference type="AlphaFoldDB" id="A0A507QQ50"/>
<keyword evidence="3" id="KW-1185">Reference proteome</keyword>
<feature type="transmembrane region" description="Helical" evidence="1">
    <location>
        <begin position="29"/>
        <end position="50"/>
    </location>
</feature>